<dbReference type="PANTHER" id="PTHR12243">
    <property type="entry name" value="MADF DOMAIN TRANSCRIPTION FACTOR"/>
    <property type="match status" value="1"/>
</dbReference>
<gene>
    <name evidence="3" type="ORF">CEUTPL_LOCUS13835</name>
</gene>
<organism evidence="3 4">
    <name type="scientific">Ceutorhynchus assimilis</name>
    <name type="common">cabbage seed weevil</name>
    <dbReference type="NCBI Taxonomy" id="467358"/>
    <lineage>
        <taxon>Eukaryota</taxon>
        <taxon>Metazoa</taxon>
        <taxon>Ecdysozoa</taxon>
        <taxon>Arthropoda</taxon>
        <taxon>Hexapoda</taxon>
        <taxon>Insecta</taxon>
        <taxon>Pterygota</taxon>
        <taxon>Neoptera</taxon>
        <taxon>Endopterygota</taxon>
        <taxon>Coleoptera</taxon>
        <taxon>Polyphaga</taxon>
        <taxon>Cucujiformia</taxon>
        <taxon>Curculionidae</taxon>
        <taxon>Ceutorhynchinae</taxon>
        <taxon>Ceutorhynchus</taxon>
    </lineage>
</organism>
<name>A0A9N9QT23_9CUCU</name>
<evidence type="ECO:0000313" key="3">
    <source>
        <dbReference type="EMBL" id="CAG9773444.1"/>
    </source>
</evidence>
<dbReference type="PANTHER" id="PTHR12243:SF67">
    <property type="entry name" value="COREPRESSOR OF PANGOLIN, ISOFORM A-RELATED"/>
    <property type="match status" value="1"/>
</dbReference>
<feature type="domain" description="MADF" evidence="2">
    <location>
        <begin position="5"/>
        <end position="94"/>
    </location>
</feature>
<feature type="compositionally biased region" description="Low complexity" evidence="1">
    <location>
        <begin position="159"/>
        <end position="171"/>
    </location>
</feature>
<proteinExistence type="predicted"/>
<protein>
    <recommendedName>
        <fullName evidence="2">MADF domain-containing protein</fullName>
    </recommendedName>
</protein>
<dbReference type="Pfam" id="PF10545">
    <property type="entry name" value="MADF_DNA_bdg"/>
    <property type="match status" value="1"/>
</dbReference>
<accession>A0A9N9QT23</accession>
<dbReference type="GO" id="GO:0005667">
    <property type="term" value="C:transcription regulator complex"/>
    <property type="evidence" value="ECO:0007669"/>
    <property type="project" value="TreeGrafter"/>
</dbReference>
<feature type="compositionally biased region" description="Basic residues" evidence="1">
    <location>
        <begin position="200"/>
        <end position="210"/>
    </location>
</feature>
<dbReference type="InterPro" id="IPR039353">
    <property type="entry name" value="TF_Adf1"/>
</dbReference>
<reference evidence="3" key="1">
    <citation type="submission" date="2022-01" db="EMBL/GenBank/DDBJ databases">
        <authorList>
            <person name="King R."/>
        </authorList>
    </citation>
    <scope>NUCLEOTIDE SEQUENCE</scope>
</reference>
<evidence type="ECO:0000259" key="2">
    <source>
        <dbReference type="PROSITE" id="PS51029"/>
    </source>
</evidence>
<dbReference type="EMBL" id="OU892285">
    <property type="protein sequence ID" value="CAG9773444.1"/>
    <property type="molecule type" value="Genomic_DNA"/>
</dbReference>
<dbReference type="SMART" id="SM00595">
    <property type="entry name" value="MADF"/>
    <property type="match status" value="1"/>
</dbReference>
<dbReference type="OrthoDB" id="6703957at2759"/>
<sequence length="290" mass="32961">MDDADLIEQVGRFSALYNKGDARFKNKGAKENAWKTIGAILGQRPQVCEQRWVVLRNRYTKIKREITTMPSGSGAFHNNWPHFHSMGFLDPYLTTRKTTSNYPIASESQSQWEEESQTSMTDATEVSMLTEEESSCRSKEPRVWDSMAVIIDGGEDSEQSQLESQSLLQQGNRVTPKIGTERLRTAESTSEPDDDQSGPSKKKLSIRKSIPRSIPIKRQATAQETALAKMGNCFDIFQKKMTSSEPHEHDESMAFAISLANDMKILTTEEKILFKKKMYTCFEEILNNRN</sequence>
<feature type="region of interest" description="Disordered" evidence="1">
    <location>
        <begin position="155"/>
        <end position="218"/>
    </location>
</feature>
<dbReference type="AlphaFoldDB" id="A0A9N9QT23"/>
<dbReference type="PROSITE" id="PS51029">
    <property type="entry name" value="MADF"/>
    <property type="match status" value="1"/>
</dbReference>
<feature type="region of interest" description="Disordered" evidence="1">
    <location>
        <begin position="104"/>
        <end position="141"/>
    </location>
</feature>
<dbReference type="InterPro" id="IPR006578">
    <property type="entry name" value="MADF-dom"/>
</dbReference>
<keyword evidence="4" id="KW-1185">Reference proteome</keyword>
<evidence type="ECO:0000256" key="1">
    <source>
        <dbReference type="SAM" id="MobiDB-lite"/>
    </source>
</evidence>
<dbReference type="GO" id="GO:0005634">
    <property type="term" value="C:nucleus"/>
    <property type="evidence" value="ECO:0007669"/>
    <property type="project" value="TreeGrafter"/>
</dbReference>
<dbReference type="GO" id="GO:0006357">
    <property type="term" value="P:regulation of transcription by RNA polymerase II"/>
    <property type="evidence" value="ECO:0007669"/>
    <property type="project" value="TreeGrafter"/>
</dbReference>
<evidence type="ECO:0000313" key="4">
    <source>
        <dbReference type="Proteomes" id="UP001152799"/>
    </source>
</evidence>
<dbReference type="Proteomes" id="UP001152799">
    <property type="component" value="Chromosome 9"/>
</dbReference>